<protein>
    <submittedName>
        <fullName evidence="1">Uncharacterized protein</fullName>
    </submittedName>
</protein>
<dbReference type="HOGENOM" id="CLU_2732500_0_0_7"/>
<dbReference type="AlphaFoldDB" id="W4MFF3"/>
<name>W4MFF3_9BACT</name>
<sequence length="71" mass="8105">MPNTMKSPNTPFIEVDYAAKIVFTPQSNGQERPDLRATWQQSQGLWKDHPVFHGMAIGEVMTWLRGEDCDV</sequence>
<evidence type="ECO:0000313" key="2">
    <source>
        <dbReference type="Proteomes" id="UP000019140"/>
    </source>
</evidence>
<reference evidence="1 2" key="1">
    <citation type="journal article" date="2014" name="Nature">
        <title>An environmental bacterial taxon with a large and distinct metabolic repertoire.</title>
        <authorList>
            <person name="Wilson M.C."/>
            <person name="Mori T."/>
            <person name="Ruckert C."/>
            <person name="Uria A.R."/>
            <person name="Helf M.J."/>
            <person name="Takada K."/>
            <person name="Gernert C."/>
            <person name="Steffens U.A."/>
            <person name="Heycke N."/>
            <person name="Schmitt S."/>
            <person name="Rinke C."/>
            <person name="Helfrich E.J."/>
            <person name="Brachmann A.O."/>
            <person name="Gurgui C."/>
            <person name="Wakimoto T."/>
            <person name="Kracht M."/>
            <person name="Crusemann M."/>
            <person name="Hentschel U."/>
            <person name="Abe I."/>
            <person name="Matsunaga S."/>
            <person name="Kalinowski J."/>
            <person name="Takeyama H."/>
            <person name="Piel J."/>
        </authorList>
    </citation>
    <scope>NUCLEOTIDE SEQUENCE [LARGE SCALE GENOMIC DNA]</scope>
    <source>
        <strain evidence="2">TSY2</strain>
    </source>
</reference>
<gene>
    <name evidence="1" type="ORF">ETSY2_02455</name>
</gene>
<proteinExistence type="predicted"/>
<dbReference type="Proteomes" id="UP000019140">
    <property type="component" value="Unassembled WGS sequence"/>
</dbReference>
<comment type="caution">
    <text evidence="1">The sequence shown here is derived from an EMBL/GenBank/DDBJ whole genome shotgun (WGS) entry which is preliminary data.</text>
</comment>
<keyword evidence="2" id="KW-1185">Reference proteome</keyword>
<evidence type="ECO:0000313" key="1">
    <source>
        <dbReference type="EMBL" id="ETX08933.1"/>
    </source>
</evidence>
<dbReference type="EMBL" id="AZHX01000099">
    <property type="protein sequence ID" value="ETX08933.1"/>
    <property type="molecule type" value="Genomic_DNA"/>
</dbReference>
<organism evidence="1 2">
    <name type="scientific">Candidatus Entotheonella gemina</name>
    <dbReference type="NCBI Taxonomy" id="1429439"/>
    <lineage>
        <taxon>Bacteria</taxon>
        <taxon>Pseudomonadati</taxon>
        <taxon>Nitrospinota/Tectimicrobiota group</taxon>
        <taxon>Candidatus Tectimicrobiota</taxon>
        <taxon>Candidatus Entotheonellia</taxon>
        <taxon>Candidatus Entotheonellales</taxon>
        <taxon>Candidatus Entotheonellaceae</taxon>
        <taxon>Candidatus Entotheonella</taxon>
    </lineage>
</organism>
<accession>W4MFF3</accession>